<name>Q67X76_ORYSJ</name>
<organism evidence="1 3">
    <name type="scientific">Oryza sativa subsp. japonica</name>
    <name type="common">Rice</name>
    <dbReference type="NCBI Taxonomy" id="39947"/>
    <lineage>
        <taxon>Eukaryota</taxon>
        <taxon>Viridiplantae</taxon>
        <taxon>Streptophyta</taxon>
        <taxon>Embryophyta</taxon>
        <taxon>Tracheophyta</taxon>
        <taxon>Spermatophyta</taxon>
        <taxon>Magnoliopsida</taxon>
        <taxon>Liliopsida</taxon>
        <taxon>Poales</taxon>
        <taxon>Poaceae</taxon>
        <taxon>BOP clade</taxon>
        <taxon>Oryzoideae</taxon>
        <taxon>Oryzeae</taxon>
        <taxon>Oryzinae</taxon>
        <taxon>Oryza</taxon>
        <taxon>Oryza sativa</taxon>
    </lineage>
</organism>
<reference evidence="2" key="3">
    <citation type="journal article" date="2006" name="Nucleic Acids Res.">
        <title>The Rice Annotation Project Database (RAP-DB): hub for Oryza sativa ssp. japonica genome information.</title>
        <authorList>
            <person name="Ohyanagi H."/>
            <person name="Tanaka T."/>
            <person name="Sakai H."/>
            <person name="Shigemoto Y."/>
            <person name="Yamaguchi K."/>
            <person name="Habara T."/>
            <person name="Fujii Y."/>
            <person name="Antonio B.A."/>
            <person name="Nagamura Y."/>
            <person name="Imanishi T."/>
            <person name="Ikeo K."/>
            <person name="Itoh T."/>
            <person name="Gojobori T."/>
            <person name="Sasaki T."/>
        </authorList>
    </citation>
    <scope>NUCLEOTIDE SEQUENCE</scope>
</reference>
<protein>
    <submittedName>
        <fullName evidence="2">Os06g0220100 protein</fullName>
    </submittedName>
</protein>
<dbReference type="Proteomes" id="UP000000763">
    <property type="component" value="Chromosome 6"/>
</dbReference>
<dbReference type="AlphaFoldDB" id="Q67X76"/>
<accession>Q67X76</accession>
<proteinExistence type="predicted"/>
<gene>
    <name evidence="2" type="ordered locus">Os06g0220100</name>
    <name evidence="1" type="ORF">P0436F11.33</name>
</gene>
<reference evidence="2 3" key="2">
    <citation type="journal article" date="2005" name="Nature">
        <title>The map-based sequence of the rice genome.</title>
        <authorList>
            <consortium name="International rice genome sequencing project (IRGSP)"/>
            <person name="Matsumoto T."/>
            <person name="Wu J."/>
            <person name="Kanamori H."/>
            <person name="Katayose Y."/>
            <person name="Fujisawa M."/>
            <person name="Namiki N."/>
            <person name="Mizuno H."/>
            <person name="Yamamoto K."/>
            <person name="Antonio B.A."/>
            <person name="Baba T."/>
            <person name="Sakata K."/>
            <person name="Nagamura Y."/>
            <person name="Aoki H."/>
            <person name="Arikawa K."/>
            <person name="Arita K."/>
            <person name="Bito T."/>
            <person name="Chiden Y."/>
            <person name="Fujitsuka N."/>
            <person name="Fukunaka R."/>
            <person name="Hamada M."/>
            <person name="Harada C."/>
            <person name="Hayashi A."/>
            <person name="Hijishita S."/>
            <person name="Honda M."/>
            <person name="Hosokawa S."/>
            <person name="Ichikawa Y."/>
            <person name="Idonuma A."/>
            <person name="Iijima M."/>
            <person name="Ikeda M."/>
            <person name="Ikeno M."/>
            <person name="Ito K."/>
            <person name="Ito S."/>
            <person name="Ito T."/>
            <person name="Ito Y."/>
            <person name="Ito Y."/>
            <person name="Iwabuchi A."/>
            <person name="Kamiya K."/>
            <person name="Karasawa W."/>
            <person name="Kurita K."/>
            <person name="Katagiri S."/>
            <person name="Kikuta A."/>
            <person name="Kobayashi H."/>
            <person name="Kobayashi N."/>
            <person name="Machita K."/>
            <person name="Maehara T."/>
            <person name="Masukawa M."/>
            <person name="Mizubayashi T."/>
            <person name="Mukai Y."/>
            <person name="Nagasaki H."/>
            <person name="Nagata Y."/>
            <person name="Naito S."/>
            <person name="Nakashima M."/>
            <person name="Nakama Y."/>
            <person name="Nakamichi Y."/>
            <person name="Nakamura M."/>
            <person name="Meguro A."/>
            <person name="Negishi M."/>
            <person name="Ohta I."/>
            <person name="Ohta T."/>
            <person name="Okamoto M."/>
            <person name="Ono N."/>
            <person name="Saji S."/>
            <person name="Sakaguchi M."/>
            <person name="Sakai K."/>
            <person name="Shibata M."/>
            <person name="Shimokawa T."/>
            <person name="Song J."/>
            <person name="Takazaki Y."/>
            <person name="Terasawa K."/>
            <person name="Tsugane M."/>
            <person name="Tsuji K."/>
            <person name="Ueda S."/>
            <person name="Waki K."/>
            <person name="Yamagata H."/>
            <person name="Yamamoto M."/>
            <person name="Yamamoto S."/>
            <person name="Yamane H."/>
            <person name="Yoshiki S."/>
            <person name="Yoshihara R."/>
            <person name="Yukawa K."/>
            <person name="Zhong H."/>
            <person name="Yano M."/>
            <person name="Yuan Q."/>
            <person name="Ouyang S."/>
            <person name="Liu J."/>
            <person name="Jones K.M."/>
            <person name="Gansberger K."/>
            <person name="Moffat K."/>
            <person name="Hill J."/>
            <person name="Bera J."/>
            <person name="Fadrosh D."/>
            <person name="Jin S."/>
            <person name="Johri S."/>
            <person name="Kim M."/>
            <person name="Overton L."/>
            <person name="Reardon M."/>
            <person name="Tsitrin T."/>
            <person name="Vuong H."/>
            <person name="Weaver B."/>
            <person name="Ciecko A."/>
            <person name="Tallon L."/>
            <person name="Jackson J."/>
            <person name="Pai G."/>
            <person name="Aken S.V."/>
            <person name="Utterback T."/>
            <person name="Reidmuller S."/>
            <person name="Feldblyum T."/>
            <person name="Hsiao J."/>
            <person name="Zismann V."/>
            <person name="Iobst S."/>
            <person name="de Vazeille A.R."/>
            <person name="Buell C.R."/>
            <person name="Ying K."/>
            <person name="Li Y."/>
            <person name="Lu T."/>
            <person name="Huang Y."/>
            <person name="Zhao Q."/>
            <person name="Feng Q."/>
            <person name="Zhang L."/>
            <person name="Zhu J."/>
            <person name="Weng Q."/>
            <person name="Mu J."/>
            <person name="Lu Y."/>
            <person name="Fan D."/>
            <person name="Liu Y."/>
            <person name="Guan J."/>
            <person name="Zhang Y."/>
            <person name="Yu S."/>
            <person name="Liu X."/>
            <person name="Zhang Y."/>
            <person name="Hong G."/>
            <person name="Han B."/>
            <person name="Choisne N."/>
            <person name="Demange N."/>
            <person name="Orjeda G."/>
            <person name="Samain S."/>
            <person name="Cattolico L."/>
            <person name="Pelletier E."/>
            <person name="Couloux A."/>
            <person name="Segurens B."/>
            <person name="Wincker P."/>
            <person name="D'Hont A."/>
            <person name="Scarpelli C."/>
            <person name="Weissenbach J."/>
            <person name="Salanoubat M."/>
            <person name="Quetier F."/>
            <person name="Yu Y."/>
            <person name="Kim H.R."/>
            <person name="Rambo T."/>
            <person name="Currie J."/>
            <person name="Collura K."/>
            <person name="Luo M."/>
            <person name="Yang T."/>
            <person name="Ammiraju J.S.S."/>
            <person name="Engler F."/>
            <person name="Soderlund C."/>
            <person name="Wing R.A."/>
            <person name="Palmer L.E."/>
            <person name="de la Bastide M."/>
            <person name="Spiegel L."/>
            <person name="Nascimento L."/>
            <person name="Zutavern T."/>
            <person name="O'Shaughnessy A."/>
            <person name="Dike S."/>
            <person name="Dedhia N."/>
            <person name="Preston R."/>
            <person name="Balija V."/>
            <person name="McCombie W.R."/>
            <person name="Chow T."/>
            <person name="Chen H."/>
            <person name="Chung M."/>
            <person name="Chen C."/>
            <person name="Shaw J."/>
            <person name="Wu H."/>
            <person name="Hsiao K."/>
            <person name="Chao Y."/>
            <person name="Chu M."/>
            <person name="Cheng C."/>
            <person name="Hour A."/>
            <person name="Lee P."/>
            <person name="Lin S."/>
            <person name="Lin Y."/>
            <person name="Liou J."/>
            <person name="Liu S."/>
            <person name="Hsing Y."/>
            <person name="Raghuvanshi S."/>
            <person name="Mohanty A."/>
            <person name="Bharti A.K."/>
            <person name="Gaur A."/>
            <person name="Gupta V."/>
            <person name="Kumar D."/>
            <person name="Ravi V."/>
            <person name="Vij S."/>
            <person name="Kapur A."/>
            <person name="Khurana P."/>
            <person name="Khurana P."/>
            <person name="Khurana J.P."/>
            <person name="Tyagi A.K."/>
            <person name="Gaikwad K."/>
            <person name="Singh A."/>
            <person name="Dalal V."/>
            <person name="Srivastava S."/>
            <person name="Dixit A."/>
            <person name="Pal A.K."/>
            <person name="Ghazi I.A."/>
            <person name="Yadav M."/>
            <person name="Pandit A."/>
            <person name="Bhargava A."/>
            <person name="Sureshbabu K."/>
            <person name="Batra K."/>
            <person name="Sharma T.R."/>
            <person name="Mohapatra T."/>
            <person name="Singh N.K."/>
            <person name="Messing J."/>
            <person name="Nelson A.B."/>
            <person name="Fuks G."/>
            <person name="Kavchok S."/>
            <person name="Keizer G."/>
            <person name="Linton E."/>
            <person name="Llaca V."/>
            <person name="Song R."/>
            <person name="Tanyolac B."/>
            <person name="Young S."/>
            <person name="Ho-Il K."/>
            <person name="Hahn J.H."/>
            <person name="Sangsakoo G."/>
            <person name="Vanavichit A."/>
            <person name="de Mattos Luiz.A.T."/>
            <person name="Zimmer P.D."/>
            <person name="Malone G."/>
            <person name="Dellagostin O."/>
            <person name="de Oliveira A.C."/>
            <person name="Bevan M."/>
            <person name="Bancroft I."/>
            <person name="Minx P."/>
            <person name="Cordum H."/>
            <person name="Wilson R."/>
            <person name="Cheng Z."/>
            <person name="Jin W."/>
            <person name="Jiang J."/>
            <person name="Leong S.A."/>
            <person name="Iwama H."/>
            <person name="Gojobori T."/>
            <person name="Itoh T."/>
            <person name="Niimura Y."/>
            <person name="Fujii Y."/>
            <person name="Habara T."/>
            <person name="Sakai H."/>
            <person name="Sato Y."/>
            <person name="Wilson G."/>
            <person name="Kumar K."/>
            <person name="McCouch S."/>
            <person name="Juretic N."/>
            <person name="Hoen D."/>
            <person name="Wright S."/>
            <person name="Bruskiewich R."/>
            <person name="Bureau T."/>
            <person name="Miyao A."/>
            <person name="Hirochika H."/>
            <person name="Nishikawa T."/>
            <person name="Kadowaki K."/>
            <person name="Sugiura M."/>
            <person name="Burr B."/>
            <person name="Sasaki T."/>
        </authorList>
    </citation>
    <scope>NUCLEOTIDE SEQUENCE [LARGE SCALE GENOMIC DNA]</scope>
    <source>
        <strain evidence="3">cv. Nipponbare</strain>
    </source>
</reference>
<evidence type="ECO:0000313" key="3">
    <source>
        <dbReference type="Proteomes" id="UP000000763"/>
    </source>
</evidence>
<reference evidence="2" key="4">
    <citation type="journal article" date="2007" name="Genome Res.">
        <title>Curated Genome Annotation of Oryza sativa ssp. japonica and Comparative Genome Analysis with Arabidopsis thaliana.</title>
        <authorList>
            <consortium name="The Rice Annotation Project (RAP)"/>
            <person name="Itoh T."/>
            <person name="Tanaka T."/>
            <person name="Barrero R.A."/>
            <person name="Yamasaki C."/>
            <person name="Fujii Y."/>
            <person name="Hilton P.B."/>
            <person name="Antonio B.A."/>
            <person name="Aono H."/>
            <person name="Apweiler R."/>
            <person name="Bruskiewich R."/>
            <person name="Bureau T."/>
            <person name="Burr F."/>
            <person name="Costa de Oliveira A."/>
            <person name="Fuks G."/>
            <person name="Habara T."/>
            <person name="Haberer G."/>
            <person name="Han B."/>
            <person name="Harada E."/>
            <person name="Hiraki A.T."/>
            <person name="Hirochika H."/>
            <person name="Hoen D."/>
            <person name="Hokari H."/>
            <person name="Hosokawa S."/>
            <person name="Hsing Y."/>
            <person name="Ikawa H."/>
            <person name="Ikeo K."/>
            <person name="Imanishi T."/>
            <person name="Ito Y."/>
            <person name="Jaiswal P."/>
            <person name="Kanno M."/>
            <person name="Kawahara Y."/>
            <person name="Kawamura T."/>
            <person name="Kawashima H."/>
            <person name="Khurana J.P."/>
            <person name="Kikuchi S."/>
            <person name="Komatsu S."/>
            <person name="Koyanagi K.O."/>
            <person name="Kubooka H."/>
            <person name="Lieberherr D."/>
            <person name="Lin Y.C."/>
            <person name="Lonsdale D."/>
            <person name="Matsumoto T."/>
            <person name="Matsuya A."/>
            <person name="McCombie W.R."/>
            <person name="Messing J."/>
            <person name="Miyao A."/>
            <person name="Mulder N."/>
            <person name="Nagamura Y."/>
            <person name="Nam J."/>
            <person name="Namiki N."/>
            <person name="Numa H."/>
            <person name="Nurimoto S."/>
            <person name="O'donovan C."/>
            <person name="Ohyanagi H."/>
            <person name="Okido T."/>
            <person name="Oota S."/>
            <person name="Osato N."/>
            <person name="Palmer L.E."/>
            <person name="Quetier F."/>
            <person name="Raghuvanshi S."/>
            <person name="Saichi N."/>
            <person name="Sakai H."/>
            <person name="Sakai Y."/>
            <person name="Sakata K."/>
            <person name="Sakurai T."/>
            <person name="Sato F."/>
            <person name="Sato Y."/>
            <person name="Schoof H."/>
            <person name="Seki M."/>
            <person name="Shibata M."/>
            <person name="Shimizu Y."/>
            <person name="Shinozaki K."/>
            <person name="Shinso Y."/>
            <person name="Singh N.K."/>
            <person name="Smith-White B."/>
            <person name="Takeda J."/>
            <person name="Tanino M."/>
            <person name="Tatusova T."/>
            <person name="Thongjuea S."/>
            <person name="Todokoro F."/>
            <person name="Tsugane M."/>
            <person name="Tyagi A.K."/>
            <person name="Vanavichit A."/>
            <person name="Wang A."/>
            <person name="Wing R.A."/>
            <person name="Yamaguchi K."/>
            <person name="Yamamoto M."/>
            <person name="Yamamoto N."/>
            <person name="Yu Y."/>
            <person name="Zhang H."/>
            <person name="Zhao Q."/>
            <person name="Higo K."/>
            <person name="Burr B."/>
            <person name="Gojobori T."/>
            <person name="Sasaki T."/>
        </authorList>
    </citation>
    <scope>NUCLEOTIDE SEQUENCE</scope>
</reference>
<dbReference type="EMBL" id="AP003488">
    <property type="protein sequence ID" value="BAD37243.1"/>
    <property type="molecule type" value="Genomic_DNA"/>
</dbReference>
<reference evidence="2" key="7">
    <citation type="submission" date="2012-08" db="EMBL/GenBank/DDBJ databases">
        <title>Oryza sativa nipponbare(GA3) genomic DNA, chromosome 6.</title>
        <authorList>
            <consortium name="IRGSP(International Rice Genome Sequencing Project)"/>
        </authorList>
    </citation>
    <scope>NUCLEOTIDE SEQUENCE</scope>
</reference>
<evidence type="ECO:0000313" key="1">
    <source>
        <dbReference type="EMBL" id="BAD37243.1"/>
    </source>
</evidence>
<evidence type="ECO:0000313" key="2">
    <source>
        <dbReference type="EMBL" id="BAF19082.1"/>
    </source>
</evidence>
<dbReference type="EMBL" id="AP008212">
    <property type="protein sequence ID" value="BAF19082.1"/>
    <property type="molecule type" value="Genomic_DNA"/>
</dbReference>
<dbReference type="KEGG" id="dosa:Os06g0220100"/>
<reference evidence="2" key="8">
    <citation type="submission" date="2012-08" db="EMBL/GenBank/DDBJ databases">
        <title>The Second Rice Annotation Project Meeting (RAP2).</title>
        <authorList>
            <consortium name="The Rice Annotation Project (RAP)"/>
        </authorList>
    </citation>
    <scope>NUCLEOTIDE SEQUENCE</scope>
</reference>
<sequence>MLATLITIPSMPTSPLGGTSGAAWGPYTGWWNGHAHCPGHCVAELPTHASERTKSVTTAFCAGVNRPYQRIDTGMSPLSTAPLWYVSWFGWGLTKDISFLSAIADTANPATTSIIASNKLCFFAIPARRAQINLGEDCVCVSV</sequence>
<reference evidence="3" key="6">
    <citation type="journal article" date="2008" name="Nucleic Acids Res.">
        <title>The rice annotation project database (RAP-DB): 2008 update.</title>
        <authorList>
            <consortium name="The rice annotation project (RAP)"/>
        </authorList>
    </citation>
    <scope>GENOME REANNOTATION</scope>
    <source>
        <strain evidence="3">cv. Nipponbare</strain>
    </source>
</reference>
<reference evidence="1" key="1">
    <citation type="submission" date="2001-04" db="EMBL/GenBank/DDBJ databases">
        <title>Oryza sativa nipponbare(GA3) genomic DNA, chromosome 6, PAC clone:P0436F11.</title>
        <authorList>
            <person name="Sasaki T."/>
            <person name="Matsumoto T."/>
            <person name="Yamamoto K."/>
        </authorList>
    </citation>
    <scope>NUCLEOTIDE SEQUENCE</scope>
</reference>
<reference evidence="2" key="5">
    <citation type="journal article" date="2008" name="Nucleic Acids Res.">
        <title>The Rice Annotation Project Database (RAP-DB): 2008 update.</title>
        <authorList>
            <consortium name="The Rice Annotation Project (RAP)"/>
            <person name="Tanaka T."/>
            <person name="Antonio B.A."/>
            <person name="Kikuchi S."/>
            <person name="Matsumoto T."/>
            <person name="Nagamura Y."/>
            <person name="Numa H."/>
            <person name="Sakai H."/>
            <person name="Wu J."/>
            <person name="Itoh T."/>
            <person name="Sasaki T."/>
            <person name="Aono R."/>
            <person name="Fujii Y."/>
            <person name="Habara T."/>
            <person name="Harada E."/>
            <person name="Kanno M."/>
            <person name="Kawahara Y."/>
            <person name="Kawashima H."/>
            <person name="Kubooka H."/>
            <person name="Matsuya A."/>
            <person name="Nakaoka H."/>
            <person name="Saichi N."/>
            <person name="Sanbonmatsu R."/>
            <person name="Sato Y."/>
            <person name="Shinso Y."/>
            <person name="Suzuki M."/>
            <person name="Takeda J."/>
            <person name="Tanino M."/>
            <person name="Todokoro F."/>
            <person name="Yamaguchi K."/>
            <person name="Yamamoto N."/>
            <person name="Yamasaki C."/>
            <person name="Imanishi T."/>
            <person name="Okido T."/>
            <person name="Tada M."/>
            <person name="Ikeo K."/>
            <person name="Tateno Y."/>
            <person name="Gojobori T."/>
            <person name="Lin Y.C."/>
            <person name="Wei F.J."/>
            <person name="Hsing Y.I."/>
            <person name="Zhao Q."/>
            <person name="Han B."/>
            <person name="Kramer M.R."/>
            <person name="McCombie R.W."/>
            <person name="Lonsdale D."/>
            <person name="O'Donovan C.C."/>
            <person name="Whitfield E.J."/>
            <person name="Apweiler R."/>
            <person name="Koyanagi K.O."/>
            <person name="Khurana J.P."/>
            <person name="Raghuvanshi S."/>
            <person name="Singh N.K."/>
            <person name="Tyagi A.K."/>
            <person name="Haberer G."/>
            <person name="Fujisawa M."/>
            <person name="Hosokawa S."/>
            <person name="Ito Y."/>
            <person name="Ikawa H."/>
            <person name="Shibata M."/>
            <person name="Yamamoto M."/>
            <person name="Bruskiewich R.M."/>
            <person name="Hoen D.R."/>
            <person name="Bureau TE."/>
            <person name="Namiki N."/>
            <person name="Ohyanagi H."/>
            <person name="Sakai Y."/>
            <person name="Nobushima S."/>
            <person name="Sakata K."/>
            <person name="Barrero R.A."/>
            <person name="Sato Y."/>
            <person name="Souvorov A."/>
            <person name="Smith-White B."/>
            <person name="Tatusova T."/>
            <person name="An S."/>
            <person name="An G."/>
            <person name="OOta S."/>
            <person name="Fuks G."/>
            <person name="Messing J."/>
            <person name="Christie K.R."/>
            <person name="Lieberherr D."/>
            <person name="Kim H."/>
            <person name="Zuccolo A."/>
            <person name="Wing R.A."/>
            <person name="Nobuta K."/>
            <person name="Green P.J."/>
            <person name="Lu C."/>
            <person name="Meyers BC."/>
            <person name="Chaparro C."/>
            <person name="Piegu B."/>
            <person name="Panaud O."/>
            <person name="Echeverria M."/>
        </authorList>
    </citation>
    <scope>NUCLEOTIDE SEQUENCE</scope>
</reference>